<dbReference type="GO" id="GO:0032259">
    <property type="term" value="P:methylation"/>
    <property type="evidence" value="ECO:0007669"/>
    <property type="project" value="UniProtKB-KW"/>
</dbReference>
<dbReference type="InterPro" id="IPR038071">
    <property type="entry name" value="UROD/MetE-like_sf"/>
</dbReference>
<dbReference type="GO" id="GO:0003871">
    <property type="term" value="F:5-methyltetrahydropteroyltriglutamate-homocysteine S-methyltransferase activity"/>
    <property type="evidence" value="ECO:0007669"/>
    <property type="project" value="InterPro"/>
</dbReference>
<dbReference type="InterPro" id="IPR002629">
    <property type="entry name" value="Met_Synth_C/arc"/>
</dbReference>
<dbReference type="SUPFAM" id="SSF51726">
    <property type="entry name" value="UROD/MetE-like"/>
    <property type="match status" value="1"/>
</dbReference>
<dbReference type="EMBL" id="CACTIH010007260">
    <property type="protein sequence ID" value="CAA3006342.1"/>
    <property type="molecule type" value="Genomic_DNA"/>
</dbReference>
<evidence type="ECO:0000256" key="1">
    <source>
        <dbReference type="ARBA" id="ARBA00001947"/>
    </source>
</evidence>
<proteinExistence type="predicted"/>
<sequence>MGYYCITLASKDEVEDLEKAGITVTRIDEAAFREGLRLRKFEHAFYLDWADHSFRITNAGVQIHAHMCYSNFNIITHSIIDMDANVITIENSRSDEKLLSVFHEGVKYGARISPGVYDIHSPRIPSIEEIADRINKMLAVLETNVLWVNPNYGLKTRKYTEVKSALQNMVAVAKQLRTQLATMFI</sequence>
<name>A0A8S0TNH5_OLEEU</name>
<feature type="domain" description="Cobalamin-independent methionine synthase MetE C-terminal/archaeal" evidence="4">
    <location>
        <begin position="6"/>
        <end position="174"/>
    </location>
</feature>
<dbReference type="Gene3D" id="3.20.20.210">
    <property type="match status" value="1"/>
</dbReference>
<evidence type="ECO:0000313" key="5">
    <source>
        <dbReference type="EMBL" id="CAA3006342.1"/>
    </source>
</evidence>
<dbReference type="OrthoDB" id="1053771at2759"/>
<comment type="caution">
    <text evidence="5">The sequence shown here is derived from an EMBL/GenBank/DDBJ whole genome shotgun (WGS) entry which is preliminary data.</text>
</comment>
<comment type="cofactor">
    <cofactor evidence="1">
        <name>Zn(2+)</name>
        <dbReference type="ChEBI" id="CHEBI:29105"/>
    </cofactor>
</comment>
<keyword evidence="3" id="KW-0862">Zinc</keyword>
<gene>
    <name evidence="5" type="ORF">OLEA9_A029902</name>
</gene>
<protein>
    <submittedName>
        <fullName evidence="5">5-methyltetrahydropteroyltriglutamate--homocysteine methyltransferase-like</fullName>
    </submittedName>
</protein>
<evidence type="ECO:0000259" key="4">
    <source>
        <dbReference type="Pfam" id="PF01717"/>
    </source>
</evidence>
<reference evidence="5 6" key="1">
    <citation type="submission" date="2019-12" db="EMBL/GenBank/DDBJ databases">
        <authorList>
            <person name="Alioto T."/>
            <person name="Alioto T."/>
            <person name="Gomez Garrido J."/>
        </authorList>
    </citation>
    <scope>NUCLEOTIDE SEQUENCE [LARGE SCALE GENOMIC DNA]</scope>
</reference>
<keyword evidence="6" id="KW-1185">Reference proteome</keyword>
<accession>A0A8S0TNH5</accession>
<evidence type="ECO:0000313" key="6">
    <source>
        <dbReference type="Proteomes" id="UP000594638"/>
    </source>
</evidence>
<evidence type="ECO:0000256" key="3">
    <source>
        <dbReference type="ARBA" id="ARBA00022833"/>
    </source>
</evidence>
<dbReference type="PANTHER" id="PTHR30519">
    <property type="entry name" value="5-METHYLTETRAHYDROPTEROYLTRIGLUTAMATE--HOMOCYSTEINE METHYLTRANSFERASE"/>
    <property type="match status" value="1"/>
</dbReference>
<organism evidence="5 6">
    <name type="scientific">Olea europaea subsp. europaea</name>
    <dbReference type="NCBI Taxonomy" id="158383"/>
    <lineage>
        <taxon>Eukaryota</taxon>
        <taxon>Viridiplantae</taxon>
        <taxon>Streptophyta</taxon>
        <taxon>Embryophyta</taxon>
        <taxon>Tracheophyta</taxon>
        <taxon>Spermatophyta</taxon>
        <taxon>Magnoliopsida</taxon>
        <taxon>eudicotyledons</taxon>
        <taxon>Gunneridae</taxon>
        <taxon>Pentapetalae</taxon>
        <taxon>asterids</taxon>
        <taxon>lamiids</taxon>
        <taxon>Lamiales</taxon>
        <taxon>Oleaceae</taxon>
        <taxon>Oleeae</taxon>
        <taxon>Olea</taxon>
    </lineage>
</organism>
<evidence type="ECO:0000256" key="2">
    <source>
        <dbReference type="ARBA" id="ARBA00022723"/>
    </source>
</evidence>
<dbReference type="GO" id="GO:0009086">
    <property type="term" value="P:methionine biosynthetic process"/>
    <property type="evidence" value="ECO:0007669"/>
    <property type="project" value="InterPro"/>
</dbReference>
<dbReference type="Proteomes" id="UP000594638">
    <property type="component" value="Unassembled WGS sequence"/>
</dbReference>
<dbReference type="GO" id="GO:0008270">
    <property type="term" value="F:zinc ion binding"/>
    <property type="evidence" value="ECO:0007669"/>
    <property type="project" value="InterPro"/>
</dbReference>
<keyword evidence="5" id="KW-0808">Transferase</keyword>
<dbReference type="AlphaFoldDB" id="A0A8S0TNH5"/>
<keyword evidence="2" id="KW-0479">Metal-binding</keyword>
<dbReference type="Pfam" id="PF01717">
    <property type="entry name" value="Meth_synt_2"/>
    <property type="match status" value="1"/>
</dbReference>
<keyword evidence="5" id="KW-0489">Methyltransferase</keyword>
<dbReference type="Gramene" id="OE9A029902T1">
    <property type="protein sequence ID" value="OE9A029902C1"/>
    <property type="gene ID" value="OE9A029902"/>
</dbReference>